<dbReference type="GO" id="GO:0005737">
    <property type="term" value="C:cytoplasm"/>
    <property type="evidence" value="ECO:0007669"/>
    <property type="project" value="TreeGrafter"/>
</dbReference>
<dbReference type="GO" id="GO:0004514">
    <property type="term" value="F:nicotinate-nucleotide diphosphorylase (carboxylating) activity"/>
    <property type="evidence" value="ECO:0007669"/>
    <property type="project" value="UniProtKB-EC"/>
</dbReference>
<evidence type="ECO:0000256" key="5">
    <source>
        <dbReference type="ARBA" id="ARBA00022642"/>
    </source>
</evidence>
<keyword evidence="6 9" id="KW-0328">Glycosyltransferase</keyword>
<evidence type="ECO:0000313" key="12">
    <source>
        <dbReference type="EMBL" id="ASK77911.1"/>
    </source>
</evidence>
<dbReference type="InterPro" id="IPR036068">
    <property type="entry name" value="Nicotinate_pribotase-like_C"/>
</dbReference>
<dbReference type="Proteomes" id="UP000242175">
    <property type="component" value="Chromosome large"/>
</dbReference>
<evidence type="ECO:0000256" key="8">
    <source>
        <dbReference type="ARBA" id="ARBA00033102"/>
    </source>
</evidence>
<dbReference type="FunFam" id="3.20.20.70:FF:000030">
    <property type="entry name" value="Nicotinate-nucleotide pyrophosphorylase, carboxylating"/>
    <property type="match status" value="1"/>
</dbReference>
<dbReference type="GO" id="GO:0009435">
    <property type="term" value="P:NAD+ biosynthetic process"/>
    <property type="evidence" value="ECO:0007669"/>
    <property type="project" value="UniProtKB-UniPathway"/>
</dbReference>
<comment type="function">
    <text evidence="1">Involved in the catabolism of quinolinic acid (QA).</text>
</comment>
<evidence type="ECO:0000256" key="6">
    <source>
        <dbReference type="ARBA" id="ARBA00022676"/>
    </source>
</evidence>
<dbReference type="KEGG" id="pmai:CF386_02030"/>
<dbReference type="CDD" id="cd01572">
    <property type="entry name" value="QPRTase"/>
    <property type="match status" value="1"/>
</dbReference>
<dbReference type="InterPro" id="IPR022412">
    <property type="entry name" value="Quinolinate_PRibosylTrfase_N"/>
</dbReference>
<dbReference type="InterPro" id="IPR027277">
    <property type="entry name" value="NadC/ModD"/>
</dbReference>
<dbReference type="PANTHER" id="PTHR32179:SF3">
    <property type="entry name" value="NICOTINATE-NUCLEOTIDE PYROPHOSPHORYLASE [CARBOXYLATING]"/>
    <property type="match status" value="1"/>
</dbReference>
<dbReference type="EMBL" id="CP022355">
    <property type="protein sequence ID" value="ASK77911.1"/>
    <property type="molecule type" value="Genomic_DNA"/>
</dbReference>
<dbReference type="InterPro" id="IPR037128">
    <property type="entry name" value="Quinolinate_PRibosylTase_N_sf"/>
</dbReference>
<evidence type="ECO:0000256" key="9">
    <source>
        <dbReference type="PIRNR" id="PIRNR006250"/>
    </source>
</evidence>
<dbReference type="AlphaFoldDB" id="A0A220VCA8"/>
<evidence type="ECO:0000256" key="1">
    <source>
        <dbReference type="ARBA" id="ARBA00003237"/>
    </source>
</evidence>
<feature type="domain" description="Quinolinate phosphoribosyl transferase C-terminal" evidence="10">
    <location>
        <begin position="135"/>
        <end position="297"/>
    </location>
</feature>
<dbReference type="RefSeq" id="WP_089072821.1">
    <property type="nucleotide sequence ID" value="NZ_CBCSAM010000005.1"/>
</dbReference>
<reference evidence="12 13" key="1">
    <citation type="journal article" date="2016" name="Int. J. Syst. Evol. Microbiol.">
        <title>Paraphotobacterium marinum gen. nov., sp. nov., a member of the family Vibrionaceae, isolated from surface seawater.</title>
        <authorList>
            <person name="Huang Z."/>
            <person name="Dong C."/>
            <person name="Shao Z."/>
        </authorList>
    </citation>
    <scope>NUCLEOTIDE SEQUENCE [LARGE SCALE GENOMIC DNA]</scope>
    <source>
        <strain evidence="12 13">NSCS20N07D</strain>
    </source>
</reference>
<dbReference type="PANTHER" id="PTHR32179">
    <property type="entry name" value="NICOTINATE-NUCLEOTIDE PYROPHOSPHORYLASE [CARBOXYLATING]"/>
    <property type="match status" value="1"/>
</dbReference>
<proteinExistence type="inferred from homology"/>
<dbReference type="SUPFAM" id="SSF54675">
    <property type="entry name" value="Nicotinate/Quinolinate PRTase N-terminal domain-like"/>
    <property type="match status" value="1"/>
</dbReference>
<dbReference type="UniPathway" id="UPA00253">
    <property type="reaction ID" value="UER00331"/>
</dbReference>
<dbReference type="Gene3D" id="3.20.20.70">
    <property type="entry name" value="Aldolase class I"/>
    <property type="match status" value="1"/>
</dbReference>
<evidence type="ECO:0000256" key="2">
    <source>
        <dbReference type="ARBA" id="ARBA00004893"/>
    </source>
</evidence>
<sequence>MSNNLNHTTISNRRNLNLSQIIDEAIHSNVIKALEEDLGGSIQIENDLSASLISNNNVCEATIIFKEDGILCGTSWATEVFNILSEKITINWNYQDGDHIKAGEKICSITGPSKEILIGERSALNFLQTLSGCSTKVNEYCSILKNSKIRILDTRKTIPGLRTALKYAVKCGGGLNHRHGLYDAFLIKENHIASCGSITEAVNKAKSIAPNKLIEVEVENINELQEALKNNVDVIMLDNFSIEMIHQATEINKQKVPLEVSGDINLNNLTQYLDTNVDYISIGALTKNIKALDLSLRIK</sequence>
<evidence type="ECO:0000256" key="4">
    <source>
        <dbReference type="ARBA" id="ARBA00011944"/>
    </source>
</evidence>
<evidence type="ECO:0000256" key="7">
    <source>
        <dbReference type="ARBA" id="ARBA00022679"/>
    </source>
</evidence>
<dbReference type="Pfam" id="PF01729">
    <property type="entry name" value="QRPTase_C"/>
    <property type="match status" value="1"/>
</dbReference>
<organism evidence="12 13">
    <name type="scientific">Paraphotobacterium marinum</name>
    <dbReference type="NCBI Taxonomy" id="1755811"/>
    <lineage>
        <taxon>Bacteria</taxon>
        <taxon>Pseudomonadati</taxon>
        <taxon>Pseudomonadota</taxon>
        <taxon>Gammaproteobacteria</taxon>
        <taxon>Vibrionales</taxon>
        <taxon>Vibrionaceae</taxon>
        <taxon>Paraphotobacterium</taxon>
    </lineage>
</organism>
<dbReference type="Pfam" id="PF02749">
    <property type="entry name" value="QRPTase_N"/>
    <property type="match status" value="1"/>
</dbReference>
<dbReference type="GO" id="GO:0034213">
    <property type="term" value="P:quinolinate catabolic process"/>
    <property type="evidence" value="ECO:0007669"/>
    <property type="project" value="TreeGrafter"/>
</dbReference>
<evidence type="ECO:0000259" key="11">
    <source>
        <dbReference type="Pfam" id="PF02749"/>
    </source>
</evidence>
<evidence type="ECO:0000259" key="10">
    <source>
        <dbReference type="Pfam" id="PF01729"/>
    </source>
</evidence>
<dbReference type="InterPro" id="IPR013785">
    <property type="entry name" value="Aldolase_TIM"/>
</dbReference>
<protein>
    <recommendedName>
        <fullName evidence="4">nicotinate-nucleotide diphosphorylase (carboxylating)</fullName>
        <ecNumber evidence="4">2.4.2.19</ecNumber>
    </recommendedName>
    <alternativeName>
        <fullName evidence="8">Quinolinate phosphoribosyltransferase [decarboxylating]</fullName>
    </alternativeName>
</protein>
<gene>
    <name evidence="12" type="ORF">CF386_02030</name>
</gene>
<dbReference type="InterPro" id="IPR004393">
    <property type="entry name" value="NadC"/>
</dbReference>
<evidence type="ECO:0000256" key="3">
    <source>
        <dbReference type="ARBA" id="ARBA00009400"/>
    </source>
</evidence>
<dbReference type="NCBIfam" id="TIGR00078">
    <property type="entry name" value="nadC"/>
    <property type="match status" value="1"/>
</dbReference>
<dbReference type="InterPro" id="IPR002638">
    <property type="entry name" value="Quinolinate_PRibosylTrfase_C"/>
</dbReference>
<dbReference type="Gene3D" id="3.90.1170.20">
    <property type="entry name" value="Quinolinate phosphoribosyl transferase, N-terminal domain"/>
    <property type="match status" value="1"/>
</dbReference>
<feature type="domain" description="Quinolinate phosphoribosyl transferase N-terminal" evidence="11">
    <location>
        <begin position="51"/>
        <end position="131"/>
    </location>
</feature>
<comment type="pathway">
    <text evidence="2">Cofactor biosynthesis; NAD(+) biosynthesis; nicotinate D-ribonucleotide from quinolinate: step 1/1.</text>
</comment>
<dbReference type="OrthoDB" id="9782546at2"/>
<keyword evidence="7 9" id="KW-0808">Transferase</keyword>
<comment type="similarity">
    <text evidence="3 9">Belongs to the NadC/ModD family.</text>
</comment>
<dbReference type="SUPFAM" id="SSF51690">
    <property type="entry name" value="Nicotinate/Quinolinate PRTase C-terminal domain-like"/>
    <property type="match status" value="1"/>
</dbReference>
<evidence type="ECO:0000313" key="13">
    <source>
        <dbReference type="Proteomes" id="UP000242175"/>
    </source>
</evidence>
<keyword evidence="13" id="KW-1185">Reference proteome</keyword>
<dbReference type="PIRSF" id="PIRSF006250">
    <property type="entry name" value="NadC_ModD"/>
    <property type="match status" value="1"/>
</dbReference>
<keyword evidence="5" id="KW-0662">Pyridine nucleotide biosynthesis</keyword>
<name>A0A220VCA8_9GAMM</name>
<dbReference type="EC" id="2.4.2.19" evidence="4"/>
<accession>A0A220VCA8</accession>